<dbReference type="EMBL" id="SZYD01001571">
    <property type="protein sequence ID" value="KAD0566084.1"/>
    <property type="molecule type" value="Genomic_DNA"/>
</dbReference>
<dbReference type="Proteomes" id="UP000326396">
    <property type="component" value="Unassembled WGS sequence"/>
</dbReference>
<name>A0A5N6LD43_9ASTR</name>
<gene>
    <name evidence="1" type="ORF">E3N88_44066</name>
</gene>
<evidence type="ECO:0000313" key="2">
    <source>
        <dbReference type="Proteomes" id="UP000326396"/>
    </source>
</evidence>
<organism evidence="1 2">
    <name type="scientific">Mikania micrantha</name>
    <name type="common">bitter vine</name>
    <dbReference type="NCBI Taxonomy" id="192012"/>
    <lineage>
        <taxon>Eukaryota</taxon>
        <taxon>Viridiplantae</taxon>
        <taxon>Streptophyta</taxon>
        <taxon>Embryophyta</taxon>
        <taxon>Tracheophyta</taxon>
        <taxon>Spermatophyta</taxon>
        <taxon>Magnoliopsida</taxon>
        <taxon>eudicotyledons</taxon>
        <taxon>Gunneridae</taxon>
        <taxon>Pentapetalae</taxon>
        <taxon>asterids</taxon>
        <taxon>campanulids</taxon>
        <taxon>Asterales</taxon>
        <taxon>Asteraceae</taxon>
        <taxon>Asteroideae</taxon>
        <taxon>Heliantheae alliance</taxon>
        <taxon>Eupatorieae</taxon>
        <taxon>Mikania</taxon>
    </lineage>
</organism>
<comment type="caution">
    <text evidence="1">The sequence shown here is derived from an EMBL/GenBank/DDBJ whole genome shotgun (WGS) entry which is preliminary data.</text>
</comment>
<accession>A0A5N6LD43</accession>
<keyword evidence="2" id="KW-1185">Reference proteome</keyword>
<dbReference type="AlphaFoldDB" id="A0A5N6LD43"/>
<sequence length="90" mass="10222">MISSSVSVRSPSSSSPFLGTSIFPHKSHTYFSLCLLPLNHSYHEVEFICCNVLLLRYGAGFCFSVVHYYLILRSSDFVYVLKDDIESFSK</sequence>
<protein>
    <submittedName>
        <fullName evidence="1">Uncharacterized protein</fullName>
    </submittedName>
</protein>
<reference evidence="1 2" key="1">
    <citation type="submission" date="2019-05" db="EMBL/GenBank/DDBJ databases">
        <title>Mikania micrantha, genome provides insights into the molecular mechanism of rapid growth.</title>
        <authorList>
            <person name="Liu B."/>
        </authorList>
    </citation>
    <scope>NUCLEOTIDE SEQUENCE [LARGE SCALE GENOMIC DNA]</scope>
    <source>
        <strain evidence="1">NLD-2019</strain>
        <tissue evidence="1">Leaf</tissue>
    </source>
</reference>
<proteinExistence type="predicted"/>
<evidence type="ECO:0000313" key="1">
    <source>
        <dbReference type="EMBL" id="KAD0566084.1"/>
    </source>
</evidence>